<name>A0A182VSB0_9DIPT</name>
<dbReference type="Proteomes" id="UP000075920">
    <property type="component" value="Unassembled WGS sequence"/>
</dbReference>
<protein>
    <submittedName>
        <fullName evidence="2">Uncharacterized protein</fullName>
    </submittedName>
</protein>
<reference evidence="2" key="2">
    <citation type="submission" date="2020-05" db="UniProtKB">
        <authorList>
            <consortium name="EnsemblMetazoa"/>
        </authorList>
    </citation>
    <scope>IDENTIFICATION</scope>
    <source>
        <strain evidence="2">MINIMUS1</strain>
    </source>
</reference>
<feature type="compositionally biased region" description="Polar residues" evidence="1">
    <location>
        <begin position="91"/>
        <end position="111"/>
    </location>
</feature>
<evidence type="ECO:0000313" key="2">
    <source>
        <dbReference type="EnsemblMetazoa" id="AMIN000951-PA"/>
    </source>
</evidence>
<reference evidence="3" key="1">
    <citation type="submission" date="2013-03" db="EMBL/GenBank/DDBJ databases">
        <title>The Genome Sequence of Anopheles minimus MINIMUS1.</title>
        <authorList>
            <consortium name="The Broad Institute Genomics Platform"/>
            <person name="Neafsey D.E."/>
            <person name="Walton C."/>
            <person name="Walker B."/>
            <person name="Young S.K."/>
            <person name="Zeng Q."/>
            <person name="Gargeya S."/>
            <person name="Fitzgerald M."/>
            <person name="Haas B."/>
            <person name="Abouelleil A."/>
            <person name="Allen A.W."/>
            <person name="Alvarado L."/>
            <person name="Arachchi H.M."/>
            <person name="Berlin A.M."/>
            <person name="Chapman S.B."/>
            <person name="Gainer-Dewar J."/>
            <person name="Goldberg J."/>
            <person name="Griggs A."/>
            <person name="Gujja S."/>
            <person name="Hansen M."/>
            <person name="Howarth C."/>
            <person name="Imamovic A."/>
            <person name="Ireland A."/>
            <person name="Larimer J."/>
            <person name="McCowan C."/>
            <person name="Murphy C."/>
            <person name="Pearson M."/>
            <person name="Poon T.W."/>
            <person name="Priest M."/>
            <person name="Roberts A."/>
            <person name="Saif S."/>
            <person name="Shea T."/>
            <person name="Sisk P."/>
            <person name="Sykes S."/>
            <person name="Wortman J."/>
            <person name="Nusbaum C."/>
            <person name="Birren B."/>
        </authorList>
    </citation>
    <scope>NUCLEOTIDE SEQUENCE [LARGE SCALE GENOMIC DNA]</scope>
    <source>
        <strain evidence="3">MINIMUS1</strain>
    </source>
</reference>
<evidence type="ECO:0000313" key="3">
    <source>
        <dbReference type="Proteomes" id="UP000075920"/>
    </source>
</evidence>
<dbReference type="AlphaFoldDB" id="A0A182VSB0"/>
<accession>A0A182VSB0</accession>
<proteinExistence type="predicted"/>
<feature type="region of interest" description="Disordered" evidence="1">
    <location>
        <begin position="83"/>
        <end position="111"/>
    </location>
</feature>
<sequence length="265" mass="29856">MEQCKICGRHKKQSLRSFEISLEPFEEDRELSHFLYRLTQDIINTKNFSDDNINRICEKHLRNSHYPDRRRLDEVVEDLKTKLRINPKEAQPTTADSNSGEPTHLNNGKTLDLNNVRQTNDKNISTQSFINVPKLMLKDPPSSISTITTYEFPSAEEPAVDPLQILITTAPGHSGMSPASSTTLQSIFLKANHKEKGEHISIVQPVDSSVDALTRMVAAGRNPESGCRRCPLGKCSHRKVHGSEARNLYKKKCTVVPPVQLSIFK</sequence>
<dbReference type="EnsemblMetazoa" id="AMIN000951-RA">
    <property type="protein sequence ID" value="AMIN000951-PA"/>
    <property type="gene ID" value="AMIN000951"/>
</dbReference>
<dbReference type="VEuPathDB" id="VectorBase:AMIN000951"/>
<keyword evidence="3" id="KW-1185">Reference proteome</keyword>
<evidence type="ECO:0000256" key="1">
    <source>
        <dbReference type="SAM" id="MobiDB-lite"/>
    </source>
</evidence>
<organism evidence="2 3">
    <name type="scientific">Anopheles minimus</name>
    <dbReference type="NCBI Taxonomy" id="112268"/>
    <lineage>
        <taxon>Eukaryota</taxon>
        <taxon>Metazoa</taxon>
        <taxon>Ecdysozoa</taxon>
        <taxon>Arthropoda</taxon>
        <taxon>Hexapoda</taxon>
        <taxon>Insecta</taxon>
        <taxon>Pterygota</taxon>
        <taxon>Neoptera</taxon>
        <taxon>Endopterygota</taxon>
        <taxon>Diptera</taxon>
        <taxon>Nematocera</taxon>
        <taxon>Culicoidea</taxon>
        <taxon>Culicidae</taxon>
        <taxon>Anophelinae</taxon>
        <taxon>Anopheles</taxon>
    </lineage>
</organism>